<dbReference type="GO" id="GO:0005874">
    <property type="term" value="C:microtubule"/>
    <property type="evidence" value="ECO:0007669"/>
    <property type="project" value="TreeGrafter"/>
</dbReference>
<dbReference type="PROSITE" id="PS51388">
    <property type="entry name" value="GED"/>
    <property type="match status" value="1"/>
</dbReference>
<dbReference type="Pfam" id="PF00350">
    <property type="entry name" value="Dynamin_N"/>
    <property type="match status" value="1"/>
</dbReference>
<dbReference type="InterPro" id="IPR001401">
    <property type="entry name" value="Dynamin_GTPase"/>
</dbReference>
<organism evidence="6 7">
    <name type="scientific">Pseudogymnoascus verrucosus</name>
    <dbReference type="NCBI Taxonomy" id="342668"/>
    <lineage>
        <taxon>Eukaryota</taxon>
        <taxon>Fungi</taxon>
        <taxon>Dikarya</taxon>
        <taxon>Ascomycota</taxon>
        <taxon>Pezizomycotina</taxon>
        <taxon>Leotiomycetes</taxon>
        <taxon>Thelebolales</taxon>
        <taxon>Thelebolaceae</taxon>
        <taxon>Pseudogymnoascus</taxon>
    </lineage>
</organism>
<dbReference type="Proteomes" id="UP000091956">
    <property type="component" value="Unassembled WGS sequence"/>
</dbReference>
<dbReference type="InterPro" id="IPR020850">
    <property type="entry name" value="GED_dom"/>
</dbReference>
<dbReference type="Pfam" id="PF01031">
    <property type="entry name" value="Dynamin_M"/>
    <property type="match status" value="1"/>
</dbReference>
<dbReference type="InterPro" id="IPR000375">
    <property type="entry name" value="Dynamin_stalk"/>
</dbReference>
<dbReference type="GO" id="GO:0016020">
    <property type="term" value="C:membrane"/>
    <property type="evidence" value="ECO:0007669"/>
    <property type="project" value="TreeGrafter"/>
</dbReference>
<accession>A0A1B8GX29</accession>
<dbReference type="PANTHER" id="PTHR11566:SF21">
    <property type="entry name" value="DYNAMIN RELATED PROTEIN 1, ISOFORM A"/>
    <property type="match status" value="1"/>
</dbReference>
<dbReference type="AlphaFoldDB" id="A0A1B8GX29"/>
<dbReference type="GO" id="GO:0006897">
    <property type="term" value="P:endocytosis"/>
    <property type="evidence" value="ECO:0007669"/>
    <property type="project" value="TreeGrafter"/>
</dbReference>
<dbReference type="InterPro" id="IPR027417">
    <property type="entry name" value="P-loop_NTPase"/>
</dbReference>
<dbReference type="InterPro" id="IPR022812">
    <property type="entry name" value="Dynamin"/>
</dbReference>
<proteinExistence type="predicted"/>
<dbReference type="GO" id="GO:0016559">
    <property type="term" value="P:peroxisome fission"/>
    <property type="evidence" value="ECO:0007669"/>
    <property type="project" value="TreeGrafter"/>
</dbReference>
<evidence type="ECO:0000313" key="6">
    <source>
        <dbReference type="EMBL" id="OBU00369.2"/>
    </source>
</evidence>
<reference evidence="6 7" key="1">
    <citation type="submission" date="2016-03" db="EMBL/GenBank/DDBJ databases">
        <title>Comparative genomics of Pseudogymnoascus destructans, the fungus causing white-nose syndrome of bats.</title>
        <authorList>
            <person name="Palmer J.M."/>
            <person name="Drees K.P."/>
            <person name="Foster J.T."/>
            <person name="Lindner D.L."/>
        </authorList>
    </citation>
    <scope>NUCLEOTIDE SEQUENCE [LARGE SCALE GENOMIC DNA]</scope>
    <source>
        <strain evidence="6 7">UAMH 10579</strain>
    </source>
</reference>
<dbReference type="EMBL" id="KV460209">
    <property type="protein sequence ID" value="OBU00369.2"/>
    <property type="molecule type" value="Genomic_DNA"/>
</dbReference>
<evidence type="ECO:0000259" key="4">
    <source>
        <dbReference type="PROSITE" id="PS51388"/>
    </source>
</evidence>
<keyword evidence="2" id="KW-0342">GTP-binding</keyword>
<evidence type="ECO:0000256" key="3">
    <source>
        <dbReference type="SAM" id="MobiDB-lite"/>
    </source>
</evidence>
<dbReference type="Gene3D" id="1.20.120.1240">
    <property type="entry name" value="Dynamin, middle domain"/>
    <property type="match status" value="1"/>
</dbReference>
<dbReference type="PANTHER" id="PTHR11566">
    <property type="entry name" value="DYNAMIN"/>
    <property type="match status" value="1"/>
</dbReference>
<dbReference type="GO" id="GO:0008017">
    <property type="term" value="F:microtubule binding"/>
    <property type="evidence" value="ECO:0007669"/>
    <property type="project" value="TreeGrafter"/>
</dbReference>
<name>A0A1B8GX29_9PEZI</name>
<evidence type="ECO:0000256" key="2">
    <source>
        <dbReference type="ARBA" id="ARBA00023134"/>
    </source>
</evidence>
<protein>
    <recommendedName>
        <fullName evidence="8">GED domain-containing protein</fullName>
    </recommendedName>
</protein>
<dbReference type="GO" id="GO:0000266">
    <property type="term" value="P:mitochondrial fission"/>
    <property type="evidence" value="ECO:0007669"/>
    <property type="project" value="TreeGrafter"/>
</dbReference>
<dbReference type="Gene3D" id="3.40.50.300">
    <property type="entry name" value="P-loop containing nucleotide triphosphate hydrolases"/>
    <property type="match status" value="1"/>
</dbReference>
<dbReference type="STRING" id="342668.A0A1B8GX29"/>
<dbReference type="SUPFAM" id="SSF52540">
    <property type="entry name" value="P-loop containing nucleoside triphosphate hydrolases"/>
    <property type="match status" value="1"/>
</dbReference>
<keyword evidence="7" id="KW-1185">Reference proteome</keyword>
<dbReference type="InterPro" id="IPR045063">
    <property type="entry name" value="Dynamin_N"/>
</dbReference>
<feature type="domain" description="GED" evidence="4">
    <location>
        <begin position="661"/>
        <end position="753"/>
    </location>
</feature>
<keyword evidence="1" id="KW-0547">Nucleotide-binding</keyword>
<gene>
    <name evidence="6" type="ORF">VE01_01394</name>
</gene>
<dbReference type="RefSeq" id="XP_018134101.2">
    <property type="nucleotide sequence ID" value="XM_018270917.2"/>
</dbReference>
<evidence type="ECO:0008006" key="8">
    <source>
        <dbReference type="Google" id="ProtNLM"/>
    </source>
</evidence>
<feature type="region of interest" description="Disordered" evidence="3">
    <location>
        <begin position="1"/>
        <end position="46"/>
    </location>
</feature>
<dbReference type="CDD" id="cd08771">
    <property type="entry name" value="DLP_1"/>
    <property type="match status" value="1"/>
</dbReference>
<evidence type="ECO:0000256" key="1">
    <source>
        <dbReference type="ARBA" id="ARBA00022741"/>
    </source>
</evidence>
<reference evidence="7" key="2">
    <citation type="journal article" date="2018" name="Nat. Commun.">
        <title>Extreme sensitivity to ultraviolet light in the fungal pathogen causing white-nose syndrome of bats.</title>
        <authorList>
            <person name="Palmer J.M."/>
            <person name="Drees K.P."/>
            <person name="Foster J.T."/>
            <person name="Lindner D.L."/>
        </authorList>
    </citation>
    <scope>NUCLEOTIDE SEQUENCE [LARGE SCALE GENOMIC DNA]</scope>
    <source>
        <strain evidence="7">UAMH 10579</strain>
    </source>
</reference>
<dbReference type="PRINTS" id="PR00195">
    <property type="entry name" value="DYNAMIN"/>
</dbReference>
<evidence type="ECO:0000313" key="7">
    <source>
        <dbReference type="Proteomes" id="UP000091956"/>
    </source>
</evidence>
<dbReference type="SMART" id="SM00053">
    <property type="entry name" value="DYNc"/>
    <property type="match status" value="1"/>
</dbReference>
<dbReference type="InterPro" id="IPR030381">
    <property type="entry name" value="G_DYNAMIN_dom"/>
</dbReference>
<dbReference type="GeneID" id="28834780"/>
<dbReference type="GO" id="GO:0048312">
    <property type="term" value="P:intracellular distribution of mitochondria"/>
    <property type="evidence" value="ECO:0007669"/>
    <property type="project" value="TreeGrafter"/>
</dbReference>
<sequence>MQSADTLLVGNRQTPGGSSGSVSVDTDSNQKAIPKHKHSGSDGEVNGEVSTTLLEEDPFSSEASKILFDGVDELRRCGAAVDLDLPQLVIVGGQSAGKSSLLQSLTDIPFPVGDGLCTRFATRIISRRSAPDSSDFVKVSIEKGDSEPFRGQADDQREPFNPHVNSITAEVFADILEQASKYMGITDQRGSKQSNFSSDILRIELHGPTRSHFGILDVPGIFHALTETVTDEDMERVTAMVTSHMKKPENVIICVAPATGDLAMQQIFTLAKKHAESSRVVGVFTKCDQAPDPKNIVRIVRDNLEIGLHNGWFVVQNRPKNPSPTFNQEEAEKATFRRDPWTDIPAKQRGTPALKKFLAITLSSRIRTAFPEVQRKIKELLAKETDYLESLGEERLSQERRREYLLKIVGRYQELARDSLSNPERLPLSAMKLRGLTKTAMEGFANNMKLKGHLHNFADVSVSESTVDPNDLYKEIRTQIAENRGEELNSMTNPAVMRPLFTQQTSKWEAFGQAYLEEVVKMSKKVSLLILDYAFSEFAVPHHTASELKNTIDEFETQSLNYATLKLRNICHRNSTFPLVTTDENFKAKVKIAQSDRFIAALMRYREKNPPASFIHAYADKEVPKLVPEMLKLTSGWVVIDTNRLNQLFDEVHPRATRNTEDEIHDLLKAYYEVALETFKTDIHRLVEEFLKDPKGLILGLSDEYVLTLHKEQVDILGGEDEFVVISRKEAMEKIKRLQQATKIAGDTRTKSMQLER</sequence>
<feature type="compositionally biased region" description="Polar residues" evidence="3">
    <location>
        <begin position="1"/>
        <end position="15"/>
    </location>
</feature>
<dbReference type="GO" id="GO:0005739">
    <property type="term" value="C:mitochondrion"/>
    <property type="evidence" value="ECO:0007669"/>
    <property type="project" value="TreeGrafter"/>
</dbReference>
<dbReference type="GO" id="GO:0005525">
    <property type="term" value="F:GTP binding"/>
    <property type="evidence" value="ECO:0007669"/>
    <property type="project" value="InterPro"/>
</dbReference>
<dbReference type="PROSITE" id="PS51718">
    <property type="entry name" value="G_DYNAMIN_2"/>
    <property type="match status" value="1"/>
</dbReference>
<dbReference type="GO" id="GO:0003924">
    <property type="term" value="F:GTPase activity"/>
    <property type="evidence" value="ECO:0007669"/>
    <property type="project" value="InterPro"/>
</dbReference>
<feature type="domain" description="Dynamin-type G" evidence="5">
    <location>
        <begin position="82"/>
        <end position="371"/>
    </location>
</feature>
<evidence type="ECO:0000259" key="5">
    <source>
        <dbReference type="PROSITE" id="PS51718"/>
    </source>
</evidence>